<dbReference type="EC" id="2.7.7.7" evidence="3"/>
<evidence type="ECO:0000256" key="4">
    <source>
        <dbReference type="ARBA" id="ARBA00025589"/>
    </source>
</evidence>
<dbReference type="CDD" id="cd00424">
    <property type="entry name" value="PolY"/>
    <property type="match status" value="1"/>
</dbReference>
<comment type="subunit">
    <text evidence="2">Monomer.</text>
</comment>
<dbReference type="Pfam" id="PF00817">
    <property type="entry name" value="IMS"/>
    <property type="match status" value="1"/>
</dbReference>
<evidence type="ECO:0000256" key="2">
    <source>
        <dbReference type="ARBA" id="ARBA00011245"/>
    </source>
</evidence>
<evidence type="ECO:0000259" key="6">
    <source>
        <dbReference type="PROSITE" id="PS50173"/>
    </source>
</evidence>
<dbReference type="InterPro" id="IPR043128">
    <property type="entry name" value="Rev_trsase/Diguanyl_cyclase"/>
</dbReference>
<organism evidence="7 8">
    <name type="scientific">Asticcacaulis aquaticus</name>
    <dbReference type="NCBI Taxonomy" id="2984212"/>
    <lineage>
        <taxon>Bacteria</taxon>
        <taxon>Pseudomonadati</taxon>
        <taxon>Pseudomonadota</taxon>
        <taxon>Alphaproteobacteria</taxon>
        <taxon>Caulobacterales</taxon>
        <taxon>Caulobacteraceae</taxon>
        <taxon>Asticcacaulis</taxon>
    </lineage>
</organism>
<dbReference type="PANTHER" id="PTHR11076">
    <property type="entry name" value="DNA REPAIR POLYMERASE UMUC / TRANSFERASE FAMILY MEMBER"/>
    <property type="match status" value="1"/>
</dbReference>
<comment type="similarity">
    <text evidence="1">Belongs to the DNA polymerase type-Y family.</text>
</comment>
<dbReference type="GO" id="GO:0003887">
    <property type="term" value="F:DNA-directed DNA polymerase activity"/>
    <property type="evidence" value="ECO:0007669"/>
    <property type="project" value="UniProtKB-KW"/>
</dbReference>
<dbReference type="Gene3D" id="3.30.70.270">
    <property type="match status" value="1"/>
</dbReference>
<dbReference type="EMBL" id="JAQQKX010000009">
    <property type="protein sequence ID" value="MDC7684001.1"/>
    <property type="molecule type" value="Genomic_DNA"/>
</dbReference>
<dbReference type="InterPro" id="IPR017961">
    <property type="entry name" value="DNA_pol_Y-fam_little_finger"/>
</dbReference>
<dbReference type="RefSeq" id="WP_272748458.1">
    <property type="nucleotide sequence ID" value="NZ_JAQQKX010000009.1"/>
</dbReference>
<evidence type="ECO:0000256" key="3">
    <source>
        <dbReference type="ARBA" id="ARBA00012417"/>
    </source>
</evidence>
<evidence type="ECO:0000313" key="7">
    <source>
        <dbReference type="EMBL" id="MDC7684001.1"/>
    </source>
</evidence>
<keyword evidence="8" id="KW-1185">Reference proteome</keyword>
<dbReference type="PANTHER" id="PTHR11076:SF34">
    <property type="entry name" value="PROTEIN UMUC"/>
    <property type="match status" value="1"/>
</dbReference>
<dbReference type="SUPFAM" id="SSF56672">
    <property type="entry name" value="DNA/RNA polymerases"/>
    <property type="match status" value="1"/>
</dbReference>
<proteinExistence type="inferred from homology"/>
<dbReference type="Gene3D" id="1.10.150.20">
    <property type="entry name" value="5' to 3' exonuclease, C-terminal subdomain"/>
    <property type="match status" value="1"/>
</dbReference>
<accession>A0ABT5HV84</accession>
<comment type="catalytic activity">
    <reaction evidence="5">
        <text>DNA(n) + a 2'-deoxyribonucleoside 5'-triphosphate = DNA(n+1) + diphosphate</text>
        <dbReference type="Rhea" id="RHEA:22508"/>
        <dbReference type="Rhea" id="RHEA-COMP:17339"/>
        <dbReference type="Rhea" id="RHEA-COMP:17340"/>
        <dbReference type="ChEBI" id="CHEBI:33019"/>
        <dbReference type="ChEBI" id="CHEBI:61560"/>
        <dbReference type="ChEBI" id="CHEBI:173112"/>
        <dbReference type="EC" id="2.7.7.7"/>
    </reaction>
</comment>
<dbReference type="InterPro" id="IPR050116">
    <property type="entry name" value="DNA_polymerase-Y"/>
</dbReference>
<dbReference type="Proteomes" id="UP001214854">
    <property type="component" value="Unassembled WGS sequence"/>
</dbReference>
<protein>
    <recommendedName>
        <fullName evidence="3">DNA-directed DNA polymerase</fullName>
        <ecNumber evidence="3">2.7.7.7</ecNumber>
    </recommendedName>
</protein>
<dbReference type="InterPro" id="IPR043502">
    <property type="entry name" value="DNA/RNA_pol_sf"/>
</dbReference>
<gene>
    <name evidence="7" type="ORF">PQU92_11990</name>
</gene>
<comment type="caution">
    <text evidence="7">The sequence shown here is derived from an EMBL/GenBank/DDBJ whole genome shotgun (WGS) entry which is preliminary data.</text>
</comment>
<feature type="domain" description="UmuC" evidence="6">
    <location>
        <begin position="18"/>
        <end position="201"/>
    </location>
</feature>
<name>A0ABT5HV84_9CAUL</name>
<dbReference type="InterPro" id="IPR001126">
    <property type="entry name" value="UmuC"/>
</dbReference>
<evidence type="ECO:0000256" key="5">
    <source>
        <dbReference type="ARBA" id="ARBA00049244"/>
    </source>
</evidence>
<dbReference type="PROSITE" id="PS50173">
    <property type="entry name" value="UMUC"/>
    <property type="match status" value="1"/>
</dbReference>
<keyword evidence="7" id="KW-0548">Nucleotidyltransferase</keyword>
<keyword evidence="7" id="KW-0808">Transferase</keyword>
<keyword evidence="7" id="KW-0239">DNA-directed DNA polymerase</keyword>
<sequence length="426" mass="46974">MQKAGTGQAGDDGGGLKWLYLDMNAFFASCEQQMRPELRRRPLIVVPVRSDYTCAIAASAEAKALGIKTGTQVKLAKQMCPGLAIVDARPDLYVDIHHRILDVVDTVMPVEKVCSIDEVACLLMGPQRHEAAARALGHRIQKRILERIGECLTASIGIAPSRMLAKTAADMMKPLGMTVLRMDHLPGPLLGLEVDDFPGIGAAMKGRLFKAGISEVRQLWHLSPSRMRQLWGGIGGDNFWYALHGVDPPETVTERHSISHSHVLASELRPVEAARPVARRLTVKCGTRLRRMGLRCGGLHLSIRGTASGRAQAERVFPATSDTFRLLEAIDDMWHQCVGALNQPRIQKVSVTCLRMIPADTPPDLFGYSPAVQEDGRHMKLLKALDGLNERFGKDRVSIGPRPKLHDFVGAKIAFNRVPEVEEFWE</sequence>
<comment type="function">
    <text evidence="4">Poorly processive, error-prone DNA polymerase involved in untargeted mutagenesis. Copies undamaged DNA at stalled replication forks, which arise in vivo from mismatched or misaligned primer ends. These misaligned primers can be extended by PolIV. Exhibits no 3'-5' exonuclease (proofreading) activity. May be involved in translesional synthesis, in conjunction with the beta clamp from PolIII.</text>
</comment>
<evidence type="ECO:0000256" key="1">
    <source>
        <dbReference type="ARBA" id="ARBA00010945"/>
    </source>
</evidence>
<evidence type="ECO:0000313" key="8">
    <source>
        <dbReference type="Proteomes" id="UP001214854"/>
    </source>
</evidence>
<reference evidence="7 8" key="1">
    <citation type="submission" date="2023-01" db="EMBL/GenBank/DDBJ databases">
        <title>Novel species of the genus Asticcacaulis isolated from rivers.</title>
        <authorList>
            <person name="Lu H."/>
        </authorList>
    </citation>
    <scope>NUCLEOTIDE SEQUENCE [LARGE SCALE GENOMIC DNA]</scope>
    <source>
        <strain evidence="7 8">BYS171W</strain>
    </source>
</reference>
<dbReference type="Gene3D" id="3.40.1170.60">
    <property type="match status" value="1"/>
</dbReference>
<dbReference type="Pfam" id="PF11799">
    <property type="entry name" value="IMS_C"/>
    <property type="match status" value="1"/>
</dbReference>